<comment type="similarity">
    <text evidence="1 4">Belongs to the glycosyl hydrolase 28 family.</text>
</comment>
<keyword evidence="2 4" id="KW-0378">Hydrolase</keyword>
<evidence type="ECO:0000256" key="1">
    <source>
        <dbReference type="ARBA" id="ARBA00008834"/>
    </source>
</evidence>
<proteinExistence type="inferred from homology"/>
<dbReference type="Pfam" id="PF00295">
    <property type="entry name" value="Glyco_hydro_28"/>
    <property type="match status" value="1"/>
</dbReference>
<keyword evidence="3 4" id="KW-0326">Glycosidase</keyword>
<dbReference type="PANTHER" id="PTHR31339">
    <property type="entry name" value="PECTIN LYASE-RELATED"/>
    <property type="match status" value="1"/>
</dbReference>
<dbReference type="Proteomes" id="UP000011014">
    <property type="component" value="Unassembled WGS sequence"/>
</dbReference>
<dbReference type="EMBL" id="FN654331">
    <property type="protein sequence ID" value="CBY32045.1"/>
    <property type="molecule type" value="Genomic_DNA"/>
</dbReference>
<dbReference type="InterPro" id="IPR012334">
    <property type="entry name" value="Pectin_lyas_fold"/>
</dbReference>
<dbReference type="InterPro" id="IPR000743">
    <property type="entry name" value="Glyco_hydro_28"/>
</dbReference>
<dbReference type="InterPro" id="IPR011050">
    <property type="entry name" value="Pectin_lyase_fold/virulence"/>
</dbReference>
<name>E4Y908_OIKDI</name>
<dbReference type="SUPFAM" id="SSF51126">
    <property type="entry name" value="Pectin lyase-like"/>
    <property type="match status" value="1"/>
</dbReference>
<evidence type="ECO:0000256" key="4">
    <source>
        <dbReference type="RuleBase" id="RU361169"/>
    </source>
</evidence>
<evidence type="ECO:0000256" key="3">
    <source>
        <dbReference type="ARBA" id="ARBA00023295"/>
    </source>
</evidence>
<accession>E4Y908</accession>
<dbReference type="Gene3D" id="2.160.20.10">
    <property type="entry name" value="Single-stranded right-handed beta-helix, Pectin lyase-like"/>
    <property type="match status" value="1"/>
</dbReference>
<dbReference type="GO" id="GO:0004650">
    <property type="term" value="F:polygalacturonase activity"/>
    <property type="evidence" value="ECO:0007669"/>
    <property type="project" value="InterPro"/>
</dbReference>
<dbReference type="AlphaFoldDB" id="E4Y908"/>
<protein>
    <submittedName>
        <fullName evidence="5">Uncharacterized protein</fullName>
    </submittedName>
</protein>
<reference evidence="5" key="1">
    <citation type="journal article" date="2010" name="Science">
        <title>Plasticity of animal genome architecture unmasked by rapid evolution of a pelagic tunicate.</title>
        <authorList>
            <person name="Denoeud F."/>
            <person name="Henriet S."/>
            <person name="Mungpakdee S."/>
            <person name="Aury J.M."/>
            <person name="Da Silva C."/>
            <person name="Brinkmann H."/>
            <person name="Mikhaleva J."/>
            <person name="Olsen L.C."/>
            <person name="Jubin C."/>
            <person name="Canestro C."/>
            <person name="Bouquet J.M."/>
            <person name="Danks G."/>
            <person name="Poulain J."/>
            <person name="Campsteijn C."/>
            <person name="Adamski M."/>
            <person name="Cross I."/>
            <person name="Yadetie F."/>
            <person name="Muffato M."/>
            <person name="Louis A."/>
            <person name="Butcher S."/>
            <person name="Tsagkogeorga G."/>
            <person name="Konrad A."/>
            <person name="Singh S."/>
            <person name="Jensen M.F."/>
            <person name="Cong E.H."/>
            <person name="Eikeseth-Otteraa H."/>
            <person name="Noel B."/>
            <person name="Anthouard V."/>
            <person name="Porcel B.M."/>
            <person name="Kachouri-Lafond R."/>
            <person name="Nishino A."/>
            <person name="Ugolini M."/>
            <person name="Chourrout P."/>
            <person name="Nishida H."/>
            <person name="Aasland R."/>
            <person name="Huzurbazar S."/>
            <person name="Westhof E."/>
            <person name="Delsuc F."/>
            <person name="Lehrach H."/>
            <person name="Reinhardt R."/>
            <person name="Weissenbach J."/>
            <person name="Roy S.W."/>
            <person name="Artiguenave F."/>
            <person name="Postlethwait J.H."/>
            <person name="Manak J.R."/>
            <person name="Thompson E.M."/>
            <person name="Jaillon O."/>
            <person name="Du Pasquier L."/>
            <person name="Boudinot P."/>
            <person name="Liberles D.A."/>
            <person name="Volff J.N."/>
            <person name="Philippe H."/>
            <person name="Lenhard B."/>
            <person name="Roest Crollius H."/>
            <person name="Wincker P."/>
            <person name="Chourrout D."/>
        </authorList>
    </citation>
    <scope>NUCLEOTIDE SEQUENCE [LARGE SCALE GENOMIC DNA]</scope>
</reference>
<sequence length="278" mass="31373">MIFLILFLIELVKSQSTTCDLILPEPILPAAELTKNLQNQIDKCIANNPTFHISVYFPAEKIEIASLELRSNLTLNFPKGCEIIASANEDDYQIMPTLPSYCIARDGLAASKDALYRSVFYGENVENVVFTGEGLINGEGVNWWTRNSQNLKFERPRLFQCLFCKNFKIEKLTWKNSPFWTIHFVYSENIEIADVAILAEHESRNTDGIDIDSSSNVHIHDVFVDVGDDVIALKSGFDFCGREFGMPTKNVLVENSVFINENFAIGSEMSGGVQFRLH</sequence>
<dbReference type="InterPro" id="IPR051801">
    <property type="entry name" value="GH28_Enzymes"/>
</dbReference>
<organism evidence="5">
    <name type="scientific">Oikopleura dioica</name>
    <name type="common">Tunicate</name>
    <dbReference type="NCBI Taxonomy" id="34765"/>
    <lineage>
        <taxon>Eukaryota</taxon>
        <taxon>Metazoa</taxon>
        <taxon>Chordata</taxon>
        <taxon>Tunicata</taxon>
        <taxon>Appendicularia</taxon>
        <taxon>Copelata</taxon>
        <taxon>Oikopleuridae</taxon>
        <taxon>Oikopleura</taxon>
    </lineage>
</organism>
<evidence type="ECO:0000313" key="5">
    <source>
        <dbReference type="EMBL" id="CBY32045.1"/>
    </source>
</evidence>
<gene>
    <name evidence="5" type="ORF">GSOID_T00029341001</name>
</gene>
<evidence type="ECO:0000256" key="2">
    <source>
        <dbReference type="ARBA" id="ARBA00022801"/>
    </source>
</evidence>
<dbReference type="GO" id="GO:0005975">
    <property type="term" value="P:carbohydrate metabolic process"/>
    <property type="evidence" value="ECO:0007669"/>
    <property type="project" value="InterPro"/>
</dbReference>